<dbReference type="Proteomes" id="UP000258309">
    <property type="component" value="Unassembled WGS sequence"/>
</dbReference>
<comment type="caution">
    <text evidence="2">The sequence shown here is derived from an EMBL/GenBank/DDBJ whole genome shotgun (WGS) entry which is preliminary data.</text>
</comment>
<gene>
    <name evidence="2" type="ORF">B7463_g8405</name>
</gene>
<proteinExistence type="predicted"/>
<name>A0A3E2H3E8_SCYLI</name>
<dbReference type="EMBL" id="NCSJ02000184">
    <property type="protein sequence ID" value="RFU27918.1"/>
    <property type="molecule type" value="Genomic_DNA"/>
</dbReference>
<sequence length="94" mass="10194">MPTTRSTVGTESTIDKVKDALHLNRNHTRTHTTDTNTHGTGTHTGTVDDCFLAGTGVTDTGYSRSTNTGPHSVSPCLEPFYLLKSPSINSFWEL</sequence>
<evidence type="ECO:0000313" key="2">
    <source>
        <dbReference type="EMBL" id="RFU27918.1"/>
    </source>
</evidence>
<protein>
    <submittedName>
        <fullName evidence="2">Uncharacterized protein</fullName>
    </submittedName>
</protein>
<organism evidence="2 3">
    <name type="scientific">Scytalidium lignicola</name>
    <name type="common">Hyphomycete</name>
    <dbReference type="NCBI Taxonomy" id="5539"/>
    <lineage>
        <taxon>Eukaryota</taxon>
        <taxon>Fungi</taxon>
        <taxon>Dikarya</taxon>
        <taxon>Ascomycota</taxon>
        <taxon>Pezizomycotina</taxon>
        <taxon>Leotiomycetes</taxon>
        <taxon>Leotiomycetes incertae sedis</taxon>
        <taxon>Scytalidium</taxon>
    </lineage>
</organism>
<evidence type="ECO:0000313" key="3">
    <source>
        <dbReference type="Proteomes" id="UP000258309"/>
    </source>
</evidence>
<feature type="non-terminal residue" evidence="2">
    <location>
        <position position="94"/>
    </location>
</feature>
<keyword evidence="3" id="KW-1185">Reference proteome</keyword>
<reference evidence="2 3" key="1">
    <citation type="submission" date="2018-05" db="EMBL/GenBank/DDBJ databases">
        <title>Draft genome sequence of Scytalidium lignicola DSM 105466, a ubiquitous saprotrophic fungus.</title>
        <authorList>
            <person name="Buettner E."/>
            <person name="Gebauer A.M."/>
            <person name="Hofrichter M."/>
            <person name="Liers C."/>
            <person name="Kellner H."/>
        </authorList>
    </citation>
    <scope>NUCLEOTIDE SEQUENCE [LARGE SCALE GENOMIC DNA]</scope>
    <source>
        <strain evidence="2 3">DSM 105466</strain>
    </source>
</reference>
<accession>A0A3E2H3E8</accession>
<feature type="compositionally biased region" description="Low complexity" evidence="1">
    <location>
        <begin position="33"/>
        <end position="45"/>
    </location>
</feature>
<dbReference type="AlphaFoldDB" id="A0A3E2H3E8"/>
<evidence type="ECO:0000256" key="1">
    <source>
        <dbReference type="SAM" id="MobiDB-lite"/>
    </source>
</evidence>
<feature type="non-terminal residue" evidence="2">
    <location>
        <position position="1"/>
    </location>
</feature>
<feature type="region of interest" description="Disordered" evidence="1">
    <location>
        <begin position="25"/>
        <end position="45"/>
    </location>
</feature>